<evidence type="ECO:0000313" key="1">
    <source>
        <dbReference type="EMBL" id="MBC8756662.1"/>
    </source>
</evidence>
<proteinExistence type="predicted"/>
<reference evidence="1 2" key="1">
    <citation type="submission" date="2020-07" db="EMBL/GenBank/DDBJ databases">
        <title>Description of Kordia aestuariivivens sp. nov., isolated from a tidal flat.</title>
        <authorList>
            <person name="Park S."/>
            <person name="Yoon J.-H."/>
        </authorList>
    </citation>
    <scope>NUCLEOTIDE SEQUENCE [LARGE SCALE GENOMIC DNA]</scope>
    <source>
        <strain evidence="1 2">YSTF-M3</strain>
    </source>
</reference>
<dbReference type="RefSeq" id="WP_187563705.1">
    <property type="nucleotide sequence ID" value="NZ_JACGWS010000013.1"/>
</dbReference>
<name>A0ABR7QDK1_9FLAO</name>
<comment type="caution">
    <text evidence="1">The sequence shown here is derived from an EMBL/GenBank/DDBJ whole genome shotgun (WGS) entry which is preliminary data.</text>
</comment>
<evidence type="ECO:0000313" key="2">
    <source>
        <dbReference type="Proteomes" id="UP000619238"/>
    </source>
</evidence>
<dbReference type="Proteomes" id="UP000619238">
    <property type="component" value="Unassembled WGS sequence"/>
</dbReference>
<dbReference type="EMBL" id="JACGWS010000013">
    <property type="protein sequence ID" value="MBC8756662.1"/>
    <property type="molecule type" value="Genomic_DNA"/>
</dbReference>
<accession>A0ABR7QDK1</accession>
<keyword evidence="2" id="KW-1185">Reference proteome</keyword>
<evidence type="ECO:0008006" key="3">
    <source>
        <dbReference type="Google" id="ProtNLM"/>
    </source>
</evidence>
<gene>
    <name evidence="1" type="ORF">H2O64_18460</name>
</gene>
<organism evidence="1 2">
    <name type="scientific">Kordia aestuariivivens</name>
    <dbReference type="NCBI Taxonomy" id="2759037"/>
    <lineage>
        <taxon>Bacteria</taxon>
        <taxon>Pseudomonadati</taxon>
        <taxon>Bacteroidota</taxon>
        <taxon>Flavobacteriia</taxon>
        <taxon>Flavobacteriales</taxon>
        <taxon>Flavobacteriaceae</taxon>
        <taxon>Kordia</taxon>
    </lineage>
</organism>
<sequence>MLKKILIITGTKTLSKAEQTEILGGGLSSDPISGGGGGSGGGGTNDPMPCFCIIFGQANLVPCNSTCPDGTQPFCP</sequence>
<protein>
    <recommendedName>
        <fullName evidence="3">Bacteriocin</fullName>
    </recommendedName>
</protein>